<dbReference type="AlphaFoldDB" id="A0A813W9R5"/>
<dbReference type="PROSITE" id="PS51257">
    <property type="entry name" value="PROKAR_LIPOPROTEIN"/>
    <property type="match status" value="1"/>
</dbReference>
<accession>A0A813W9R5</accession>
<protein>
    <submittedName>
        <fullName evidence="2">Uncharacterized protein</fullName>
    </submittedName>
</protein>
<sequence>MLHFNRLYIVFVFLLISCWLQTSKCSPLLDINRSHYSWYDMIDELMKNNGVTSEKLSALPSSLYQDELPFNGEKDIYNNHNLDQYIQTHYPSLYNKKLQRRLIDF</sequence>
<dbReference type="EMBL" id="CAJOBA010006388">
    <property type="protein sequence ID" value="CAF3771384.1"/>
    <property type="molecule type" value="Genomic_DNA"/>
</dbReference>
<evidence type="ECO:0000313" key="5">
    <source>
        <dbReference type="EMBL" id="CAF3771384.1"/>
    </source>
</evidence>
<keyword evidence="1" id="KW-0732">Signal</keyword>
<keyword evidence="6" id="KW-1185">Reference proteome</keyword>
<gene>
    <name evidence="2" type="ORF">GPM918_LOCUS6427</name>
    <name evidence="3" type="ORF">OVA965_LOCUS14605</name>
    <name evidence="4" type="ORF">SRO942_LOCUS6427</name>
    <name evidence="5" type="ORF">TMI583_LOCUS14611</name>
</gene>
<name>A0A813W9R5_9BILA</name>
<comment type="caution">
    <text evidence="2">The sequence shown here is derived from an EMBL/GenBank/DDBJ whole genome shotgun (WGS) entry which is preliminary data.</text>
</comment>
<evidence type="ECO:0000313" key="2">
    <source>
        <dbReference type="EMBL" id="CAF0857881.1"/>
    </source>
</evidence>
<dbReference type="Proteomes" id="UP000681722">
    <property type="component" value="Unassembled WGS sequence"/>
</dbReference>
<evidence type="ECO:0000313" key="4">
    <source>
        <dbReference type="EMBL" id="CAF3645552.1"/>
    </source>
</evidence>
<feature type="chain" id="PRO_5035598728" evidence="1">
    <location>
        <begin position="26"/>
        <end position="105"/>
    </location>
</feature>
<dbReference type="EMBL" id="CAJNOQ010000989">
    <property type="protein sequence ID" value="CAF0857881.1"/>
    <property type="molecule type" value="Genomic_DNA"/>
</dbReference>
<dbReference type="Proteomes" id="UP000663829">
    <property type="component" value="Unassembled WGS sequence"/>
</dbReference>
<feature type="signal peptide" evidence="1">
    <location>
        <begin position="1"/>
        <end position="25"/>
    </location>
</feature>
<dbReference type="EMBL" id="CAJNOK010006379">
    <property type="protein sequence ID" value="CAF1001983.1"/>
    <property type="molecule type" value="Genomic_DNA"/>
</dbReference>
<dbReference type="Proteomes" id="UP000677228">
    <property type="component" value="Unassembled WGS sequence"/>
</dbReference>
<reference evidence="2" key="1">
    <citation type="submission" date="2021-02" db="EMBL/GenBank/DDBJ databases">
        <authorList>
            <person name="Nowell W R."/>
        </authorList>
    </citation>
    <scope>NUCLEOTIDE SEQUENCE</scope>
</reference>
<dbReference type="EMBL" id="CAJOBC010000989">
    <property type="protein sequence ID" value="CAF3645552.1"/>
    <property type="molecule type" value="Genomic_DNA"/>
</dbReference>
<evidence type="ECO:0000313" key="6">
    <source>
        <dbReference type="Proteomes" id="UP000663829"/>
    </source>
</evidence>
<evidence type="ECO:0000313" key="3">
    <source>
        <dbReference type="EMBL" id="CAF1001983.1"/>
    </source>
</evidence>
<dbReference type="Proteomes" id="UP000682733">
    <property type="component" value="Unassembled WGS sequence"/>
</dbReference>
<evidence type="ECO:0000256" key="1">
    <source>
        <dbReference type="SAM" id="SignalP"/>
    </source>
</evidence>
<organism evidence="2 6">
    <name type="scientific">Didymodactylos carnosus</name>
    <dbReference type="NCBI Taxonomy" id="1234261"/>
    <lineage>
        <taxon>Eukaryota</taxon>
        <taxon>Metazoa</taxon>
        <taxon>Spiralia</taxon>
        <taxon>Gnathifera</taxon>
        <taxon>Rotifera</taxon>
        <taxon>Eurotatoria</taxon>
        <taxon>Bdelloidea</taxon>
        <taxon>Philodinida</taxon>
        <taxon>Philodinidae</taxon>
        <taxon>Didymodactylos</taxon>
    </lineage>
</organism>
<proteinExistence type="predicted"/>